<evidence type="ECO:0000313" key="1">
    <source>
        <dbReference type="EMBL" id="ONM21381.1"/>
    </source>
</evidence>
<name>A0A1D6ENL1_MAIZE</name>
<dbReference type="PANTHER" id="PTHR14898">
    <property type="entry name" value="ENHANCER OF POLYCOMB"/>
    <property type="match status" value="1"/>
</dbReference>
<dbReference type="GO" id="GO:0035267">
    <property type="term" value="C:NuA4 histone acetyltransferase complex"/>
    <property type="evidence" value="ECO:0007669"/>
    <property type="project" value="InterPro"/>
</dbReference>
<reference evidence="1" key="1">
    <citation type="submission" date="2015-12" db="EMBL/GenBank/DDBJ databases">
        <title>Update maize B73 reference genome by single molecule sequencing technologies.</title>
        <authorList>
            <consortium name="Maize Genome Sequencing Project"/>
            <person name="Ware D."/>
        </authorList>
    </citation>
    <scope>NUCLEOTIDE SEQUENCE [LARGE SCALE GENOMIC DNA]</scope>
    <source>
        <tissue evidence="1">Seedling</tissue>
    </source>
</reference>
<protein>
    <submittedName>
        <fullName evidence="1">Enhancer of polycomb-like transcription factor protein</fullName>
    </submittedName>
</protein>
<organism evidence="1">
    <name type="scientific">Zea mays</name>
    <name type="common">Maize</name>
    <dbReference type="NCBI Taxonomy" id="4577"/>
    <lineage>
        <taxon>Eukaryota</taxon>
        <taxon>Viridiplantae</taxon>
        <taxon>Streptophyta</taxon>
        <taxon>Embryophyta</taxon>
        <taxon>Tracheophyta</taxon>
        <taxon>Spermatophyta</taxon>
        <taxon>Magnoliopsida</taxon>
        <taxon>Liliopsida</taxon>
        <taxon>Poales</taxon>
        <taxon>Poaceae</taxon>
        <taxon>PACMAD clade</taxon>
        <taxon>Panicoideae</taxon>
        <taxon>Andropogonodae</taxon>
        <taxon>Andropogoneae</taxon>
        <taxon>Tripsacinae</taxon>
        <taxon>Zea</taxon>
    </lineage>
</organism>
<dbReference type="EMBL" id="CM007648">
    <property type="protein sequence ID" value="ONM21381.1"/>
    <property type="molecule type" value="Genomic_DNA"/>
</dbReference>
<dbReference type="ExpressionAtlas" id="A0A1D6ENL1">
    <property type="expression patterns" value="baseline and differential"/>
</dbReference>
<dbReference type="AlphaFoldDB" id="A0A1D6ENL1"/>
<sequence length="161" mass="19110">MQRRENSIQSFEKLRLVRHNLEQAKALMDALIKREETKREAMECQVNLQRVQMKYKHEAQLVEDRTTLSGFQQTNSRFESSDDDYANSDDTTTEQPYIRPAVFHPRFPANKLSVIPPLRIKRERELKRRTQQNGWAFKRVWCLSVSPLILFVSVTTPKKWC</sequence>
<dbReference type="GO" id="GO:0006357">
    <property type="term" value="P:regulation of transcription by RNA polymerase II"/>
    <property type="evidence" value="ECO:0007669"/>
    <property type="project" value="InterPro"/>
</dbReference>
<proteinExistence type="predicted"/>
<gene>
    <name evidence="1" type="ORF">ZEAMMB73_Zm00001d005516</name>
</gene>
<dbReference type="InterPro" id="IPR024943">
    <property type="entry name" value="Enhancer_polycomb"/>
</dbReference>
<accession>A0A1D6ENL1</accession>